<keyword evidence="3" id="KW-1185">Reference proteome</keyword>
<evidence type="ECO:0000313" key="3">
    <source>
        <dbReference type="Proteomes" id="UP000008815"/>
    </source>
</evidence>
<sequence length="102" mass="11312">MKRMAFAVLGFVWGLLVTGASFYVFNRLDWAKPSRPAVGCGESCASHAGLVATMLFILLWPSIACAVLNAIAYRRWSVRKWCIAFVIVTLLAILFHLATYVT</sequence>
<organism evidence="2 3">
    <name type="scientific">Burkholderia multivorans (strain ATCC 17616 / 249)</name>
    <dbReference type="NCBI Taxonomy" id="395019"/>
    <lineage>
        <taxon>Bacteria</taxon>
        <taxon>Pseudomonadati</taxon>
        <taxon>Pseudomonadota</taxon>
        <taxon>Betaproteobacteria</taxon>
        <taxon>Burkholderiales</taxon>
        <taxon>Burkholderiaceae</taxon>
        <taxon>Burkholderia</taxon>
        <taxon>Burkholderia cepacia complex</taxon>
    </lineage>
</organism>
<feature type="transmembrane region" description="Helical" evidence="1">
    <location>
        <begin position="81"/>
        <end position="101"/>
    </location>
</feature>
<dbReference type="KEGG" id="bmu:Bmul_3386"/>
<dbReference type="Proteomes" id="UP000008815">
    <property type="component" value="Chromosome 2"/>
</dbReference>
<dbReference type="RefSeq" id="WP_012216350.1">
    <property type="nucleotide sequence ID" value="NC_010086.1"/>
</dbReference>
<dbReference type="STRING" id="395019.BMULJ_05140"/>
<keyword evidence="1" id="KW-0472">Membrane</keyword>
<keyword evidence="1" id="KW-1133">Transmembrane helix</keyword>
<evidence type="ECO:0000313" key="2">
    <source>
        <dbReference type="EMBL" id="BAG46979.1"/>
    </source>
</evidence>
<dbReference type="HOGENOM" id="CLU_2080306_0_0_4"/>
<gene>
    <name evidence="2" type="ordered locus">BMULJ_05140</name>
</gene>
<evidence type="ECO:0008006" key="4">
    <source>
        <dbReference type="Google" id="ProtNLM"/>
    </source>
</evidence>
<accession>A0A0H3KX79</accession>
<name>A0A0H3KX79_BURM1</name>
<feature type="transmembrane region" description="Helical" evidence="1">
    <location>
        <begin position="46"/>
        <end position="69"/>
    </location>
</feature>
<dbReference type="EMBL" id="AP009386">
    <property type="protein sequence ID" value="BAG46979.1"/>
    <property type="molecule type" value="Genomic_DNA"/>
</dbReference>
<reference evidence="2 3" key="1">
    <citation type="submission" date="2007-04" db="EMBL/GenBank/DDBJ databases">
        <title>Complete genome sequence of Burkholderia multivorans ATCC 17616.</title>
        <authorList>
            <person name="Ohtsubo Y."/>
            <person name="Yamashita A."/>
            <person name="Kurokawa K."/>
            <person name="Takami H."/>
            <person name="Yuhara S."/>
            <person name="Nishiyama E."/>
            <person name="Endo R."/>
            <person name="Miyazaki R."/>
            <person name="Ono A."/>
            <person name="Yano K."/>
            <person name="Ito M."/>
            <person name="Sota M."/>
            <person name="Yuji N."/>
            <person name="Hattori M."/>
            <person name="Tsuda M."/>
        </authorList>
    </citation>
    <scope>NUCLEOTIDE SEQUENCE [LARGE SCALE GENOMIC DNA]</scope>
    <source>
        <strain evidence="3">ATCC 17616 / 249</strain>
    </source>
</reference>
<dbReference type="KEGG" id="bmj:BMULJ_05140"/>
<keyword evidence="1" id="KW-0812">Transmembrane</keyword>
<protein>
    <recommendedName>
        <fullName evidence="4">Transmembrane protein</fullName>
    </recommendedName>
</protein>
<proteinExistence type="predicted"/>
<evidence type="ECO:0000256" key="1">
    <source>
        <dbReference type="SAM" id="Phobius"/>
    </source>
</evidence>
<dbReference type="AlphaFoldDB" id="A0A0H3KX79"/>